<reference evidence="4" key="1">
    <citation type="submission" date="2016-01" db="EMBL/GenBank/DDBJ databases">
        <authorList>
            <person name="Mitreva M."/>
            <person name="Pepin K.H."/>
            <person name="Mihindukulasuriya K.A."/>
            <person name="Fulton R."/>
            <person name="Fronick C."/>
            <person name="O'Laughlin M."/>
            <person name="Miner T."/>
            <person name="Herter B."/>
            <person name="Rosa B.A."/>
            <person name="Cordes M."/>
            <person name="Tomlinson C."/>
            <person name="Wollam A."/>
            <person name="Palsikar V.B."/>
            <person name="Mardis E.R."/>
            <person name="Wilson R.K."/>
        </authorList>
    </citation>
    <scope>NUCLEOTIDE SEQUENCE [LARGE SCALE GENOMIC DNA]</scope>
    <source>
        <strain evidence="4">KA00182</strain>
    </source>
</reference>
<dbReference type="InterPro" id="IPR039445">
    <property type="entry name" value="DauR-like_HTH"/>
</dbReference>
<dbReference type="Proteomes" id="UP000070160">
    <property type="component" value="Unassembled WGS sequence"/>
</dbReference>
<dbReference type="PANTHER" id="PTHR35568:SF1">
    <property type="entry name" value="TRANSCRIPTIONAL REGULATOR DAUR"/>
    <property type="match status" value="1"/>
</dbReference>
<proteinExistence type="predicted"/>
<dbReference type="PATRIC" id="fig|1588748.3.peg.1189"/>
<sequence>MKSITEYIPLVHFLGNALGKQCEVVLHDVTNLEHSIVAIANGHVSGRQVGGPLTDFTLKLLKNEVTKHENWVVNYWSQSKTGRKFRSSSYFLRNAKGQVIGVLCLNYDIQNYLDIRDVLDKLVLGPLAVDFMEKQSRACENFNTDAQSVIDAMIMKRLAPYEIEAKRLSVGERIKITKQLNHDGLFLLKGGISALARHLSVSEPTIYRYLQQIR</sequence>
<dbReference type="Pfam" id="PF08348">
    <property type="entry name" value="PAS_6"/>
    <property type="match status" value="1"/>
</dbReference>
<evidence type="ECO:0000313" key="4">
    <source>
        <dbReference type="Proteomes" id="UP000070160"/>
    </source>
</evidence>
<organism evidence="3 4">
    <name type="scientific">Megasphaera hutchinsoni</name>
    <dbReference type="NCBI Taxonomy" id="1588748"/>
    <lineage>
        <taxon>Bacteria</taxon>
        <taxon>Bacillati</taxon>
        <taxon>Bacillota</taxon>
        <taxon>Negativicutes</taxon>
        <taxon>Veillonellales</taxon>
        <taxon>Veillonellaceae</taxon>
        <taxon>Megasphaera</taxon>
    </lineage>
</organism>
<evidence type="ECO:0000259" key="2">
    <source>
        <dbReference type="Pfam" id="PF13309"/>
    </source>
</evidence>
<dbReference type="STRING" id="1588748.HMPREF3182_01231"/>
<dbReference type="EMBL" id="LSDT01000046">
    <property type="protein sequence ID" value="KXB90477.1"/>
    <property type="molecule type" value="Genomic_DNA"/>
</dbReference>
<dbReference type="Pfam" id="PF13309">
    <property type="entry name" value="HTH_22"/>
    <property type="match status" value="1"/>
</dbReference>
<dbReference type="AlphaFoldDB" id="A0A134CED8"/>
<accession>A0A134CED8</accession>
<feature type="domain" description="Transcriptional regulator DauR-like HTH" evidence="2">
    <location>
        <begin position="150"/>
        <end position="210"/>
    </location>
</feature>
<evidence type="ECO:0000313" key="3">
    <source>
        <dbReference type="EMBL" id="KXB90477.1"/>
    </source>
</evidence>
<protein>
    <submittedName>
        <fullName evidence="3">YheO-like protein</fullName>
    </submittedName>
</protein>
<gene>
    <name evidence="3" type="ORF">HMPREF3182_01231</name>
</gene>
<feature type="domain" description="YheO-like" evidence="1">
    <location>
        <begin position="5"/>
        <end position="116"/>
    </location>
</feature>
<dbReference type="PANTHER" id="PTHR35568">
    <property type="entry name" value="TRANSCRIPTIONAL REGULATOR DAUR"/>
    <property type="match status" value="1"/>
</dbReference>
<dbReference type="InterPro" id="IPR013559">
    <property type="entry name" value="YheO"/>
</dbReference>
<dbReference type="InterPro" id="IPR039446">
    <property type="entry name" value="DauR-like"/>
</dbReference>
<dbReference type="RefSeq" id="WP_062486126.1">
    <property type="nucleotide sequence ID" value="NZ_KQ960953.1"/>
</dbReference>
<comment type="caution">
    <text evidence="3">The sequence shown here is derived from an EMBL/GenBank/DDBJ whole genome shotgun (WGS) entry which is preliminary data.</text>
</comment>
<name>A0A134CED8_9FIRM</name>
<evidence type="ECO:0000259" key="1">
    <source>
        <dbReference type="Pfam" id="PF08348"/>
    </source>
</evidence>
<keyword evidence="4" id="KW-1185">Reference proteome</keyword>